<comment type="caution">
    <text evidence="2">The sequence shown here is derived from an EMBL/GenBank/DDBJ whole genome shotgun (WGS) entry which is preliminary data.</text>
</comment>
<sequence>MKPEYLGSCATTNDNFTPVGARHPKYSAKNEKYQSRRAHPNPNFPPWVTETGFLNQIFGFDAKIVAETRFLGHHLDFYIQISRGGGHGVIKIVRETQILTMPCPYNV</sequence>
<reference evidence="2" key="1">
    <citation type="journal article" date="2020" name="mSystems">
        <title>Genome- and Community-Level Interaction Insights into Carbon Utilization and Element Cycling Functions of Hydrothermarchaeota in Hydrothermal Sediment.</title>
        <authorList>
            <person name="Zhou Z."/>
            <person name="Liu Y."/>
            <person name="Xu W."/>
            <person name="Pan J."/>
            <person name="Luo Z.H."/>
            <person name="Li M."/>
        </authorList>
    </citation>
    <scope>NUCLEOTIDE SEQUENCE [LARGE SCALE GENOMIC DNA]</scope>
    <source>
        <strain evidence="2">SpSt-374</strain>
    </source>
</reference>
<feature type="region of interest" description="Disordered" evidence="1">
    <location>
        <begin position="20"/>
        <end position="44"/>
    </location>
</feature>
<accession>A0A7C3ZJE5</accession>
<protein>
    <submittedName>
        <fullName evidence="2">Uncharacterized protein</fullName>
    </submittedName>
</protein>
<evidence type="ECO:0000313" key="2">
    <source>
        <dbReference type="EMBL" id="HGG00325.1"/>
    </source>
</evidence>
<evidence type="ECO:0000256" key="1">
    <source>
        <dbReference type="SAM" id="MobiDB-lite"/>
    </source>
</evidence>
<organism evidence="2">
    <name type="scientific">Planktothricoides sp. SpSt-374</name>
    <dbReference type="NCBI Taxonomy" id="2282167"/>
    <lineage>
        <taxon>Bacteria</taxon>
        <taxon>Bacillati</taxon>
        <taxon>Cyanobacteriota</taxon>
        <taxon>Cyanophyceae</taxon>
        <taxon>Oscillatoriophycideae</taxon>
        <taxon>Oscillatoriales</taxon>
        <taxon>Oscillatoriaceae</taxon>
        <taxon>Planktothricoides</taxon>
    </lineage>
</organism>
<name>A0A7C3ZJE5_9CYAN</name>
<dbReference type="AlphaFoldDB" id="A0A7C3ZJE5"/>
<gene>
    <name evidence="2" type="ORF">ENR15_06655</name>
</gene>
<proteinExistence type="predicted"/>
<dbReference type="EMBL" id="DSPX01000063">
    <property type="protein sequence ID" value="HGG00325.1"/>
    <property type="molecule type" value="Genomic_DNA"/>
</dbReference>